<evidence type="ECO:0000313" key="2">
    <source>
        <dbReference type="Proteomes" id="UP001081709"/>
    </source>
</evidence>
<keyword evidence="2" id="KW-1185">Reference proteome</keyword>
<gene>
    <name evidence="1" type="ORF">OS125_07185</name>
</gene>
<dbReference type="RefSeq" id="WP_267186567.1">
    <property type="nucleotide sequence ID" value="NZ_JAPMKV010000003.1"/>
</dbReference>
<dbReference type="InterPro" id="IPR011664">
    <property type="entry name" value="Abi_system_AbiD/AbiF-like"/>
</dbReference>
<organism evidence="1 2">
    <name type="scientific">Corynebacterium pygosceleis</name>
    <dbReference type="NCBI Taxonomy" id="2800406"/>
    <lineage>
        <taxon>Bacteria</taxon>
        <taxon>Bacillati</taxon>
        <taxon>Actinomycetota</taxon>
        <taxon>Actinomycetes</taxon>
        <taxon>Mycobacteriales</taxon>
        <taxon>Corynebacteriaceae</taxon>
        <taxon>Corynebacterium</taxon>
    </lineage>
</organism>
<dbReference type="Pfam" id="PF07751">
    <property type="entry name" value="Abi_2"/>
    <property type="match status" value="1"/>
</dbReference>
<dbReference type="Proteomes" id="UP001081709">
    <property type="component" value="Unassembled WGS sequence"/>
</dbReference>
<reference evidence="1" key="1">
    <citation type="submission" date="2022-11" db="EMBL/GenBank/DDBJ databases">
        <title>Corynebacterium sp. isolated from Penguins.</title>
        <authorList>
            <person name="Sedlar K."/>
            <person name="Svec P."/>
        </authorList>
    </citation>
    <scope>NUCLEOTIDE SEQUENCE</scope>
    <source>
        <strain evidence="1">P7003</strain>
    </source>
</reference>
<proteinExistence type="predicted"/>
<name>A0ABT3WTD5_9CORY</name>
<evidence type="ECO:0000313" key="1">
    <source>
        <dbReference type="EMBL" id="MCX7445028.1"/>
    </source>
</evidence>
<dbReference type="EMBL" id="JAPMKV010000003">
    <property type="protein sequence ID" value="MCX7445028.1"/>
    <property type="molecule type" value="Genomic_DNA"/>
</dbReference>
<accession>A0ABT3WTD5</accession>
<protein>
    <submittedName>
        <fullName evidence="1">Abi family protein</fullName>
    </submittedName>
</protein>
<comment type="caution">
    <text evidence="1">The sequence shown here is derived from an EMBL/GenBank/DDBJ whole genome shotgun (WGS) entry which is preliminary data.</text>
</comment>
<sequence length="308" mass="35702">MQPPKPFRSHEAQLELLISRGMHVDDTDAAIATLRRVSYYRLSGYWFPLRVFDRASGRSLDRFQEGSTFETVVNLYDFDSRLRTAVFDELSTVELTVRAYLGHELGGIDPLIHLSSTKLGPFARQIPNGKKDTRHDIWLDKYRSTIRRSREDFVAHHRNRYGGDLPVWAAVEVLDWGGLSHLYSMSPRAVQNRISDRVNLTSPQFGSWLKSLNIVRNYCAHHSRMFNRVYDIKPKINDDHRLRPVRRAGNRAFGQLTLIQYLHHEYGLSDGTRIPLVLGSFPHNELVPFTRTGAPEDWRDLPLWRIPV</sequence>